<dbReference type="Proteomes" id="UP000230002">
    <property type="component" value="Unassembled WGS sequence"/>
</dbReference>
<feature type="signal peptide" evidence="2">
    <location>
        <begin position="1"/>
        <end position="19"/>
    </location>
</feature>
<reference evidence="3 4" key="1">
    <citation type="journal article" date="2015" name="Sci. Rep.">
        <title>Chromosome-level genome map provides insights into diverse defense mechanisms in the medicinal fungus Ganoderma sinense.</title>
        <authorList>
            <person name="Zhu Y."/>
            <person name="Xu J."/>
            <person name="Sun C."/>
            <person name="Zhou S."/>
            <person name="Xu H."/>
            <person name="Nelson D.R."/>
            <person name="Qian J."/>
            <person name="Song J."/>
            <person name="Luo H."/>
            <person name="Xiang L."/>
            <person name="Li Y."/>
            <person name="Xu Z."/>
            <person name="Ji A."/>
            <person name="Wang L."/>
            <person name="Lu S."/>
            <person name="Hayward A."/>
            <person name="Sun W."/>
            <person name="Li X."/>
            <person name="Schwartz D.C."/>
            <person name="Wang Y."/>
            <person name="Chen S."/>
        </authorList>
    </citation>
    <scope>NUCLEOTIDE SEQUENCE [LARGE SCALE GENOMIC DNA]</scope>
    <source>
        <strain evidence="3 4">ZZ0214-1</strain>
    </source>
</reference>
<feature type="chain" id="PRO_5013607416" description="Transporter" evidence="2">
    <location>
        <begin position="20"/>
        <end position="116"/>
    </location>
</feature>
<evidence type="ECO:0000313" key="4">
    <source>
        <dbReference type="Proteomes" id="UP000230002"/>
    </source>
</evidence>
<gene>
    <name evidence="3" type="ORF">GSI_05618</name>
</gene>
<feature type="compositionally biased region" description="Basic and acidic residues" evidence="1">
    <location>
        <begin position="40"/>
        <end position="50"/>
    </location>
</feature>
<keyword evidence="2" id="KW-0732">Signal</keyword>
<organism evidence="3 4">
    <name type="scientific">Ganoderma sinense ZZ0214-1</name>
    <dbReference type="NCBI Taxonomy" id="1077348"/>
    <lineage>
        <taxon>Eukaryota</taxon>
        <taxon>Fungi</taxon>
        <taxon>Dikarya</taxon>
        <taxon>Basidiomycota</taxon>
        <taxon>Agaricomycotina</taxon>
        <taxon>Agaricomycetes</taxon>
        <taxon>Polyporales</taxon>
        <taxon>Polyporaceae</taxon>
        <taxon>Ganoderma</taxon>
    </lineage>
</organism>
<name>A0A2G8SF28_9APHY</name>
<evidence type="ECO:0000256" key="1">
    <source>
        <dbReference type="SAM" id="MobiDB-lite"/>
    </source>
</evidence>
<evidence type="ECO:0008006" key="5">
    <source>
        <dbReference type="Google" id="ProtNLM"/>
    </source>
</evidence>
<protein>
    <recommendedName>
        <fullName evidence="5">Transporter</fullName>
    </recommendedName>
</protein>
<dbReference type="EMBL" id="AYKW01000011">
    <property type="protein sequence ID" value="PIL32372.1"/>
    <property type="molecule type" value="Genomic_DNA"/>
</dbReference>
<evidence type="ECO:0000256" key="2">
    <source>
        <dbReference type="SAM" id="SignalP"/>
    </source>
</evidence>
<feature type="region of interest" description="Disordered" evidence="1">
    <location>
        <begin position="40"/>
        <end position="60"/>
    </location>
</feature>
<proteinExistence type="predicted"/>
<accession>A0A2G8SF28</accession>
<comment type="caution">
    <text evidence="3">The sequence shown here is derived from an EMBL/GenBank/DDBJ whole genome shotgun (WGS) entry which is preliminary data.</text>
</comment>
<dbReference type="AlphaFoldDB" id="A0A2G8SF28"/>
<keyword evidence="4" id="KW-1185">Reference proteome</keyword>
<sequence length="116" mass="12709">MIAVLITVLIAFLIAQAIAAAALILVVREVAKALPWEMAEGQKGEEQDAECKEEDDAQPNNALGLFWDGGPIYPYNTLSSLDEDDASFADLQQLPPYIPNYAIPDDNDDYPLPDDE</sequence>
<evidence type="ECO:0000313" key="3">
    <source>
        <dbReference type="EMBL" id="PIL32372.1"/>
    </source>
</evidence>